<dbReference type="EMBL" id="SWJE01000018">
    <property type="protein sequence ID" value="TKC81499.1"/>
    <property type="molecule type" value="Genomic_DNA"/>
</dbReference>
<comment type="caution">
    <text evidence="6">The sequence shown here is derived from an EMBL/GenBank/DDBJ whole genome shotgun (WGS) entry which is preliminary data.</text>
</comment>
<evidence type="ECO:0000256" key="4">
    <source>
        <dbReference type="SAM" id="MobiDB-lite"/>
    </source>
</evidence>
<dbReference type="Proteomes" id="UP000305539">
    <property type="component" value="Unassembled WGS sequence"/>
</dbReference>
<evidence type="ECO:0000256" key="2">
    <source>
        <dbReference type="ARBA" id="ARBA00007639"/>
    </source>
</evidence>
<sequence>MLPGYAQVPSVTPAMASNQTAPAQPPSAADMRSIVVKASEHSLRWSGPQSGPPAYPKATIAILSEDLRNGGVLGVAQGIQEAARVIGWKTRIFDSGGTAAGRHDAVHSALAIKPDGVIILGADAEELRAPLKPFADAAIPIVGWHVGPNAGPMHGGPVAVNVSTDTLEVARVTAMAAVTESGGRANVVVFTDNHYEIAKAKANAMAEVIRACKSCRLLEVRDVSLSNSPALMPAVTKDLLAKYGKDWNYALAINDIYFDYAAPELTKTGRASGSISMLSAGDGSAAAFLRIRARTFQTGTVAEPLNMQGWQLIDELNRLLSHQPVTGYIAPVHLVTTENIAFDGGLRGQFDPDNGYRNIYRSIWRR</sequence>
<comment type="similarity">
    <text evidence="2">Belongs to the bacterial solute-binding protein 2 family.</text>
</comment>
<accession>A0A4U1HJX0</accession>
<evidence type="ECO:0000256" key="3">
    <source>
        <dbReference type="ARBA" id="ARBA00022729"/>
    </source>
</evidence>
<dbReference type="Pfam" id="PF13407">
    <property type="entry name" value="Peripla_BP_4"/>
    <property type="match status" value="1"/>
</dbReference>
<evidence type="ECO:0000259" key="5">
    <source>
        <dbReference type="Pfam" id="PF13407"/>
    </source>
</evidence>
<evidence type="ECO:0000313" key="6">
    <source>
        <dbReference type="EMBL" id="TKC81499.1"/>
    </source>
</evidence>
<organism evidence="6 7">
    <name type="scientific">Trinickia terrae</name>
    <dbReference type="NCBI Taxonomy" id="2571161"/>
    <lineage>
        <taxon>Bacteria</taxon>
        <taxon>Pseudomonadati</taxon>
        <taxon>Pseudomonadota</taxon>
        <taxon>Betaproteobacteria</taxon>
        <taxon>Burkholderiales</taxon>
        <taxon>Burkholderiaceae</taxon>
        <taxon>Trinickia</taxon>
    </lineage>
</organism>
<evidence type="ECO:0000313" key="7">
    <source>
        <dbReference type="Proteomes" id="UP000305539"/>
    </source>
</evidence>
<gene>
    <name evidence="6" type="ORF">FAZ69_27710</name>
</gene>
<protein>
    <submittedName>
        <fullName evidence="6">Sugar ABC transporter substrate-binding protein</fullName>
    </submittedName>
</protein>
<dbReference type="GO" id="GO:0030246">
    <property type="term" value="F:carbohydrate binding"/>
    <property type="evidence" value="ECO:0007669"/>
    <property type="project" value="UniProtKB-ARBA"/>
</dbReference>
<proteinExistence type="inferred from homology"/>
<evidence type="ECO:0000256" key="1">
    <source>
        <dbReference type="ARBA" id="ARBA00004196"/>
    </source>
</evidence>
<reference evidence="6 7" key="1">
    <citation type="submission" date="2019-04" db="EMBL/GenBank/DDBJ databases">
        <title>Trinickia sp. 7GSK02, isolated from subtropical forest soil.</title>
        <authorList>
            <person name="Gao Z.-H."/>
            <person name="Qiu L.-H."/>
        </authorList>
    </citation>
    <scope>NUCLEOTIDE SEQUENCE [LARGE SCALE GENOMIC DNA]</scope>
    <source>
        <strain evidence="6 7">7GSK02</strain>
    </source>
</reference>
<dbReference type="PANTHER" id="PTHR46847:SF1">
    <property type="entry name" value="D-ALLOSE-BINDING PERIPLASMIC PROTEIN-RELATED"/>
    <property type="match status" value="1"/>
</dbReference>
<feature type="region of interest" description="Disordered" evidence="4">
    <location>
        <begin position="1"/>
        <end position="29"/>
    </location>
</feature>
<comment type="subcellular location">
    <subcellularLocation>
        <location evidence="1">Cell envelope</location>
    </subcellularLocation>
</comment>
<dbReference type="OrthoDB" id="9342512at2"/>
<keyword evidence="3" id="KW-0732">Signal</keyword>
<dbReference type="GO" id="GO:0030313">
    <property type="term" value="C:cell envelope"/>
    <property type="evidence" value="ECO:0007669"/>
    <property type="project" value="UniProtKB-SubCell"/>
</dbReference>
<dbReference type="AlphaFoldDB" id="A0A4U1HJX0"/>
<dbReference type="InterPro" id="IPR028082">
    <property type="entry name" value="Peripla_BP_I"/>
</dbReference>
<dbReference type="PANTHER" id="PTHR46847">
    <property type="entry name" value="D-ALLOSE-BINDING PERIPLASMIC PROTEIN-RELATED"/>
    <property type="match status" value="1"/>
</dbReference>
<dbReference type="Gene3D" id="3.40.50.2300">
    <property type="match status" value="2"/>
</dbReference>
<keyword evidence="7" id="KW-1185">Reference proteome</keyword>
<feature type="domain" description="Periplasmic binding protein" evidence="5">
    <location>
        <begin position="73"/>
        <end position="322"/>
    </location>
</feature>
<dbReference type="SUPFAM" id="SSF53822">
    <property type="entry name" value="Periplasmic binding protein-like I"/>
    <property type="match status" value="1"/>
</dbReference>
<name>A0A4U1HJX0_9BURK</name>
<dbReference type="InterPro" id="IPR025997">
    <property type="entry name" value="SBP_2_dom"/>
</dbReference>